<feature type="binding site" evidence="3">
    <location>
        <position position="54"/>
    </location>
    <ligand>
        <name>substrate</name>
    </ligand>
</feature>
<keyword evidence="3" id="KW-0963">Cytoplasm</keyword>
<dbReference type="InterPro" id="IPR050134">
    <property type="entry name" value="NAD-dep_sirtuin_deacylases"/>
</dbReference>
<dbReference type="HAMAP" id="MF_01121">
    <property type="entry name" value="Sirtuin_ClassIII"/>
    <property type="match status" value="1"/>
</dbReference>
<evidence type="ECO:0000313" key="6">
    <source>
        <dbReference type="EMBL" id="MBA9078013.1"/>
    </source>
</evidence>
<feature type="binding site" evidence="3">
    <location>
        <position position="57"/>
    </location>
    <ligand>
        <name>substrate</name>
    </ligand>
</feature>
<dbReference type="InterPro" id="IPR029035">
    <property type="entry name" value="DHS-like_NAD/FAD-binding_dom"/>
</dbReference>
<feature type="domain" description="Deacetylase sirtuin-type" evidence="5">
    <location>
        <begin position="1"/>
        <end position="229"/>
    </location>
</feature>
<comment type="caution">
    <text evidence="3 4">Lacks conserved residue(s) required for the propagation of feature annotation.</text>
</comment>
<comment type="domain">
    <text evidence="3">2 residues (Tyr-54 and Arg-57) present in a large hydrophobic pocket are probably involved in substrate specificity. They are important for desuccinylation activity, but dispensable for deacetylation activity.</text>
</comment>
<name>A0A839GJT9_9BACT</name>
<keyword evidence="1" id="KW-0808">Transferase</keyword>
<feature type="binding site" evidence="3">
    <location>
        <begin position="171"/>
        <end position="173"/>
    </location>
    <ligand>
        <name>NAD(+)</name>
        <dbReference type="ChEBI" id="CHEBI:57540"/>
    </ligand>
</feature>
<accession>A0A839GJT9</accession>
<dbReference type="GO" id="GO:0070403">
    <property type="term" value="F:NAD+ binding"/>
    <property type="evidence" value="ECO:0007669"/>
    <property type="project" value="UniProtKB-UniRule"/>
</dbReference>
<evidence type="ECO:0000256" key="2">
    <source>
        <dbReference type="ARBA" id="ARBA00023027"/>
    </source>
</evidence>
<protein>
    <recommendedName>
        <fullName evidence="3">NAD-dependent protein deacylase</fullName>
        <ecNumber evidence="3">2.3.1.286</ecNumber>
    </recommendedName>
    <alternativeName>
        <fullName evidence="3">Regulatory protein SIR2 homolog</fullName>
    </alternativeName>
</protein>
<dbReference type="Gene3D" id="3.40.50.1220">
    <property type="entry name" value="TPP-binding domain"/>
    <property type="match status" value="1"/>
</dbReference>
<feature type="binding site" evidence="3">
    <location>
        <begin position="87"/>
        <end position="90"/>
    </location>
    <ligand>
        <name>NAD(+)</name>
        <dbReference type="ChEBI" id="CHEBI:57540"/>
    </ligand>
</feature>
<evidence type="ECO:0000256" key="1">
    <source>
        <dbReference type="ARBA" id="ARBA00022679"/>
    </source>
</evidence>
<keyword evidence="6" id="KW-0378">Hydrolase</keyword>
<dbReference type="PROSITE" id="PS50305">
    <property type="entry name" value="SIRTUIN"/>
    <property type="match status" value="1"/>
</dbReference>
<comment type="subcellular location">
    <subcellularLocation>
        <location evidence="3">Cytoplasm</location>
    </subcellularLocation>
</comment>
<comment type="catalytic activity">
    <reaction evidence="3">
        <text>N(6)-acetyl-L-lysyl-[protein] + NAD(+) + H2O = 2''-O-acetyl-ADP-D-ribose + nicotinamide + L-lysyl-[protein]</text>
        <dbReference type="Rhea" id="RHEA:43636"/>
        <dbReference type="Rhea" id="RHEA-COMP:9752"/>
        <dbReference type="Rhea" id="RHEA-COMP:10731"/>
        <dbReference type="ChEBI" id="CHEBI:15377"/>
        <dbReference type="ChEBI" id="CHEBI:17154"/>
        <dbReference type="ChEBI" id="CHEBI:29969"/>
        <dbReference type="ChEBI" id="CHEBI:57540"/>
        <dbReference type="ChEBI" id="CHEBI:61930"/>
        <dbReference type="ChEBI" id="CHEBI:83767"/>
        <dbReference type="EC" id="2.3.1.286"/>
    </reaction>
</comment>
<dbReference type="EC" id="2.3.1.286" evidence="3"/>
<evidence type="ECO:0000256" key="3">
    <source>
        <dbReference type="HAMAP-Rule" id="MF_01121"/>
    </source>
</evidence>
<dbReference type="GO" id="GO:0017136">
    <property type="term" value="F:histone deacetylase activity, NAD-dependent"/>
    <property type="evidence" value="ECO:0007669"/>
    <property type="project" value="TreeGrafter"/>
</dbReference>
<dbReference type="InterPro" id="IPR027546">
    <property type="entry name" value="Sirtuin_class_III"/>
</dbReference>
<comment type="similarity">
    <text evidence="3">Belongs to the sirtuin family. Class III subfamily.</text>
</comment>
<keyword evidence="7" id="KW-1185">Reference proteome</keyword>
<gene>
    <name evidence="3" type="primary">cobB</name>
    <name evidence="6" type="ORF">FHS90_002736</name>
</gene>
<dbReference type="PANTHER" id="PTHR11085">
    <property type="entry name" value="NAD-DEPENDENT PROTEIN DEACYLASE SIRTUIN-5, MITOCHONDRIAL-RELATED"/>
    <property type="match status" value="1"/>
</dbReference>
<dbReference type="Pfam" id="PF02146">
    <property type="entry name" value="SIR2"/>
    <property type="match status" value="1"/>
</dbReference>
<dbReference type="PANTHER" id="PTHR11085:SF4">
    <property type="entry name" value="NAD-DEPENDENT PROTEIN DEACYLASE"/>
    <property type="match status" value="1"/>
</dbReference>
<evidence type="ECO:0000256" key="4">
    <source>
        <dbReference type="PROSITE-ProRule" id="PRU00236"/>
    </source>
</evidence>
<dbReference type="Proteomes" id="UP000563094">
    <property type="component" value="Unassembled WGS sequence"/>
</dbReference>
<dbReference type="InterPro" id="IPR026590">
    <property type="entry name" value="Ssirtuin_cat_dom"/>
</dbReference>
<proteinExistence type="inferred from homology"/>
<dbReference type="RefSeq" id="WP_182513367.1">
    <property type="nucleotide sequence ID" value="NZ_JACJIQ010000010.1"/>
</dbReference>
<dbReference type="InterPro" id="IPR026591">
    <property type="entry name" value="Sirtuin_cat_small_dom_sf"/>
</dbReference>
<dbReference type="GO" id="GO:0005737">
    <property type="term" value="C:cytoplasm"/>
    <property type="evidence" value="ECO:0007669"/>
    <property type="project" value="UniProtKB-SubCell"/>
</dbReference>
<organism evidence="6 7">
    <name type="scientific">Rufibacter quisquiliarum</name>
    <dbReference type="NCBI Taxonomy" id="1549639"/>
    <lineage>
        <taxon>Bacteria</taxon>
        <taxon>Pseudomonadati</taxon>
        <taxon>Bacteroidota</taxon>
        <taxon>Cytophagia</taxon>
        <taxon>Cytophagales</taxon>
        <taxon>Hymenobacteraceae</taxon>
        <taxon>Rufibacter</taxon>
    </lineage>
</organism>
<dbReference type="AlphaFoldDB" id="A0A839GJT9"/>
<dbReference type="GO" id="GO:0036055">
    <property type="term" value="F:protein-succinyllysine desuccinylase activity"/>
    <property type="evidence" value="ECO:0007669"/>
    <property type="project" value="UniProtKB-UniRule"/>
</dbReference>
<dbReference type="EMBL" id="JACJIQ010000010">
    <property type="protein sequence ID" value="MBA9078013.1"/>
    <property type="molecule type" value="Genomic_DNA"/>
</dbReference>
<dbReference type="SUPFAM" id="SSF52467">
    <property type="entry name" value="DHS-like NAD/FAD-binding domain"/>
    <property type="match status" value="1"/>
</dbReference>
<feature type="active site" description="Proton acceptor" evidence="3">
    <location>
        <position position="105"/>
    </location>
</feature>
<evidence type="ECO:0000259" key="5">
    <source>
        <dbReference type="PROSITE" id="PS50305"/>
    </source>
</evidence>
<keyword evidence="2 3" id="KW-0520">NAD</keyword>
<evidence type="ECO:0000313" key="7">
    <source>
        <dbReference type="Proteomes" id="UP000563094"/>
    </source>
</evidence>
<comment type="caution">
    <text evidence="6">The sequence shown here is derived from an EMBL/GenBank/DDBJ whole genome shotgun (WGS) entry which is preliminary data.</text>
</comment>
<reference evidence="6 7" key="1">
    <citation type="submission" date="2020-08" db="EMBL/GenBank/DDBJ databases">
        <title>Genomic Encyclopedia of Type Strains, Phase IV (KMG-IV): sequencing the most valuable type-strain genomes for metagenomic binning, comparative biology and taxonomic classification.</title>
        <authorList>
            <person name="Goeker M."/>
        </authorList>
    </citation>
    <scope>NUCLEOTIDE SEQUENCE [LARGE SCALE GENOMIC DNA]</scope>
    <source>
        <strain evidence="6 7">DSM 29854</strain>
    </source>
</reference>
<feature type="binding site" evidence="3">
    <location>
        <position position="215"/>
    </location>
    <ligand>
        <name>NAD(+)</name>
        <dbReference type="ChEBI" id="CHEBI:57540"/>
    </ligand>
</feature>
<comment type="catalytic activity">
    <reaction evidence="3">
        <text>N(6)-succinyl-L-lysyl-[protein] + NAD(+) + H2O = 2''-O-succinyl-ADP-D-ribose + nicotinamide + L-lysyl-[protein]</text>
        <dbReference type="Rhea" id="RHEA:47668"/>
        <dbReference type="Rhea" id="RHEA-COMP:9752"/>
        <dbReference type="Rhea" id="RHEA-COMP:11877"/>
        <dbReference type="ChEBI" id="CHEBI:15377"/>
        <dbReference type="ChEBI" id="CHEBI:17154"/>
        <dbReference type="ChEBI" id="CHEBI:29969"/>
        <dbReference type="ChEBI" id="CHEBI:57540"/>
        <dbReference type="ChEBI" id="CHEBI:87830"/>
        <dbReference type="ChEBI" id="CHEBI:87832"/>
    </reaction>
</comment>
<dbReference type="Gene3D" id="3.30.1600.10">
    <property type="entry name" value="SIR2/SIRT2 'Small Domain"/>
    <property type="match status" value="1"/>
</dbReference>
<comment type="function">
    <text evidence="3">NAD-dependent lysine deacetylase and desuccinylase that specifically removes acetyl and succinyl groups on target proteins. Modulates the activities of several proteins which are inactive in their acylated form.</text>
</comment>
<dbReference type="CDD" id="cd01412">
    <property type="entry name" value="SIRT5_Af1_CobB"/>
    <property type="match status" value="1"/>
</dbReference>
<sequence>MRQKVVVLTGAGISAESGLATFRDANGLWEGHDVMAVASPEGWRRNPELVLEFYNQRRKSAQGVEPNAGHRALVDLEQKYDVRIITQNVDDLHERAGSSHILHLHGKLFESRSTYDESLVYPMTGWELNLGDLCEKGYQLRPNIVWFGEAVPMMEQAIEEALTADYFLVIGTSLQVYPAAGLLSYAPHDTPVYLVDPHTPALSHRRNVTIIQEKATVGVPQLVKALLEK</sequence>
<dbReference type="GO" id="GO:0036054">
    <property type="term" value="F:protein-malonyllysine demalonylase activity"/>
    <property type="evidence" value="ECO:0007669"/>
    <property type="project" value="InterPro"/>
</dbReference>
<feature type="binding site" evidence="3">
    <location>
        <begin position="10"/>
        <end position="29"/>
    </location>
    <ligand>
        <name>NAD(+)</name>
        <dbReference type="ChEBI" id="CHEBI:57540"/>
    </ligand>
</feature>
<dbReference type="InterPro" id="IPR003000">
    <property type="entry name" value="Sirtuin"/>
</dbReference>